<sequence length="227" mass="25367">MTTLPKRVCSRSGWAVSRGGNVLDAIKNVTSPLEDWTWGEANDGTANEALKFLVHFMGDLHLPLHLHLTGWDRGGNSDRVLWSDLHSLWDGLLIAKAIRTVPRNYSRPRPYPDVKHALRGTIYDSYIRPIMWEGVFQKWPEWFSCPETTPAAIGGMGMWSQVVMSWKRLSGGKQGVEIGPDTDVADEDDGEKVAGRPPKPHPPPLELDTPKYAGVIEDTMIMEKLLA</sequence>
<dbReference type="GO" id="GO:0004519">
    <property type="term" value="F:endonuclease activity"/>
    <property type="evidence" value="ECO:0007669"/>
    <property type="project" value="UniProtKB-KW"/>
</dbReference>
<keyword evidence="3" id="KW-0479">Metal-binding</keyword>
<dbReference type="PANTHER" id="PTHR33146:SF29">
    <property type="entry name" value="S1_P1 NUCLEASE"/>
    <property type="match status" value="1"/>
</dbReference>
<gene>
    <name evidence="9" type="ORF">K443DRAFT_677191</name>
</gene>
<comment type="similarity">
    <text evidence="1">Belongs to the nuclease type I family.</text>
</comment>
<dbReference type="AlphaFoldDB" id="A0A0C9WUH1"/>
<evidence type="ECO:0000256" key="3">
    <source>
        <dbReference type="ARBA" id="ARBA00022723"/>
    </source>
</evidence>
<dbReference type="PANTHER" id="PTHR33146">
    <property type="entry name" value="ENDONUCLEASE 4"/>
    <property type="match status" value="1"/>
</dbReference>
<dbReference type="Proteomes" id="UP000054477">
    <property type="component" value="Unassembled WGS sequence"/>
</dbReference>
<proteinExistence type="inferred from homology"/>
<dbReference type="Pfam" id="PF02265">
    <property type="entry name" value="S1-P1_nuclease"/>
    <property type="match status" value="1"/>
</dbReference>
<keyword evidence="5" id="KW-0378">Hydrolase</keyword>
<dbReference type="InterPro" id="IPR008947">
    <property type="entry name" value="PLipase_C/P1_nuclease_dom_sf"/>
</dbReference>
<dbReference type="GO" id="GO:0016788">
    <property type="term" value="F:hydrolase activity, acting on ester bonds"/>
    <property type="evidence" value="ECO:0007669"/>
    <property type="project" value="InterPro"/>
</dbReference>
<keyword evidence="7" id="KW-0325">Glycoprotein</keyword>
<evidence type="ECO:0000313" key="9">
    <source>
        <dbReference type="EMBL" id="KIK02855.1"/>
    </source>
</evidence>
<name>A0A0C9WUH1_9AGAR</name>
<keyword evidence="6" id="KW-1015">Disulfide bond</keyword>
<dbReference type="STRING" id="1095629.A0A0C9WUH1"/>
<evidence type="ECO:0000256" key="6">
    <source>
        <dbReference type="ARBA" id="ARBA00023157"/>
    </source>
</evidence>
<protein>
    <submittedName>
        <fullName evidence="9">Uncharacterized protein</fullName>
    </submittedName>
</protein>
<reference evidence="10" key="2">
    <citation type="submission" date="2015-01" db="EMBL/GenBank/DDBJ databases">
        <title>Evolutionary Origins and Diversification of the Mycorrhizal Mutualists.</title>
        <authorList>
            <consortium name="DOE Joint Genome Institute"/>
            <consortium name="Mycorrhizal Genomics Consortium"/>
            <person name="Kohler A."/>
            <person name="Kuo A."/>
            <person name="Nagy L.G."/>
            <person name="Floudas D."/>
            <person name="Copeland A."/>
            <person name="Barry K.W."/>
            <person name="Cichocki N."/>
            <person name="Veneault-Fourrey C."/>
            <person name="LaButti K."/>
            <person name="Lindquist E.A."/>
            <person name="Lipzen A."/>
            <person name="Lundell T."/>
            <person name="Morin E."/>
            <person name="Murat C."/>
            <person name="Riley R."/>
            <person name="Ohm R."/>
            <person name="Sun H."/>
            <person name="Tunlid A."/>
            <person name="Henrissat B."/>
            <person name="Grigoriev I.V."/>
            <person name="Hibbett D.S."/>
            <person name="Martin F."/>
        </authorList>
    </citation>
    <scope>NUCLEOTIDE SEQUENCE [LARGE SCALE GENOMIC DNA]</scope>
    <source>
        <strain evidence="10">LaAM-08-1</strain>
    </source>
</reference>
<dbReference type="GO" id="GO:0046872">
    <property type="term" value="F:metal ion binding"/>
    <property type="evidence" value="ECO:0007669"/>
    <property type="project" value="UniProtKB-KW"/>
</dbReference>
<accession>A0A0C9WUH1</accession>
<keyword evidence="2" id="KW-0540">Nuclease</keyword>
<keyword evidence="4" id="KW-0255">Endonuclease</keyword>
<evidence type="ECO:0000256" key="1">
    <source>
        <dbReference type="ARBA" id="ARBA00009547"/>
    </source>
</evidence>
<dbReference type="Gene3D" id="1.10.575.10">
    <property type="entry name" value="P1 Nuclease"/>
    <property type="match status" value="1"/>
</dbReference>
<evidence type="ECO:0000256" key="4">
    <source>
        <dbReference type="ARBA" id="ARBA00022759"/>
    </source>
</evidence>
<dbReference type="OrthoDB" id="441446at2759"/>
<dbReference type="GO" id="GO:0006308">
    <property type="term" value="P:DNA catabolic process"/>
    <property type="evidence" value="ECO:0007669"/>
    <property type="project" value="InterPro"/>
</dbReference>
<evidence type="ECO:0000256" key="2">
    <source>
        <dbReference type="ARBA" id="ARBA00022722"/>
    </source>
</evidence>
<organism evidence="9 10">
    <name type="scientific">Laccaria amethystina LaAM-08-1</name>
    <dbReference type="NCBI Taxonomy" id="1095629"/>
    <lineage>
        <taxon>Eukaryota</taxon>
        <taxon>Fungi</taxon>
        <taxon>Dikarya</taxon>
        <taxon>Basidiomycota</taxon>
        <taxon>Agaricomycotina</taxon>
        <taxon>Agaricomycetes</taxon>
        <taxon>Agaricomycetidae</taxon>
        <taxon>Agaricales</taxon>
        <taxon>Agaricineae</taxon>
        <taxon>Hydnangiaceae</taxon>
        <taxon>Laccaria</taxon>
    </lineage>
</organism>
<dbReference type="EMBL" id="KN838586">
    <property type="protein sequence ID" value="KIK02855.1"/>
    <property type="molecule type" value="Genomic_DNA"/>
</dbReference>
<dbReference type="HOGENOM" id="CLU_1147360_0_0_1"/>
<feature type="region of interest" description="Disordered" evidence="8">
    <location>
        <begin position="173"/>
        <end position="210"/>
    </location>
</feature>
<evidence type="ECO:0000256" key="8">
    <source>
        <dbReference type="SAM" id="MobiDB-lite"/>
    </source>
</evidence>
<evidence type="ECO:0000256" key="7">
    <source>
        <dbReference type="ARBA" id="ARBA00023180"/>
    </source>
</evidence>
<dbReference type="InterPro" id="IPR003154">
    <property type="entry name" value="S1/P1nuclease"/>
</dbReference>
<evidence type="ECO:0000313" key="10">
    <source>
        <dbReference type="Proteomes" id="UP000054477"/>
    </source>
</evidence>
<reference evidence="9 10" key="1">
    <citation type="submission" date="2014-04" db="EMBL/GenBank/DDBJ databases">
        <authorList>
            <consortium name="DOE Joint Genome Institute"/>
            <person name="Kuo A."/>
            <person name="Kohler A."/>
            <person name="Nagy L.G."/>
            <person name="Floudas D."/>
            <person name="Copeland A."/>
            <person name="Barry K.W."/>
            <person name="Cichocki N."/>
            <person name="Veneault-Fourrey C."/>
            <person name="LaButti K."/>
            <person name="Lindquist E.A."/>
            <person name="Lipzen A."/>
            <person name="Lundell T."/>
            <person name="Morin E."/>
            <person name="Murat C."/>
            <person name="Sun H."/>
            <person name="Tunlid A."/>
            <person name="Henrissat B."/>
            <person name="Grigoriev I.V."/>
            <person name="Hibbett D.S."/>
            <person name="Martin F."/>
            <person name="Nordberg H.P."/>
            <person name="Cantor M.N."/>
            <person name="Hua S.X."/>
        </authorList>
    </citation>
    <scope>NUCLEOTIDE SEQUENCE [LARGE SCALE GENOMIC DNA]</scope>
    <source>
        <strain evidence="9 10">LaAM-08-1</strain>
    </source>
</reference>
<dbReference type="GO" id="GO:0003676">
    <property type="term" value="F:nucleic acid binding"/>
    <property type="evidence" value="ECO:0007669"/>
    <property type="project" value="InterPro"/>
</dbReference>
<evidence type="ECO:0000256" key="5">
    <source>
        <dbReference type="ARBA" id="ARBA00022801"/>
    </source>
</evidence>
<dbReference type="SUPFAM" id="SSF48537">
    <property type="entry name" value="Phospholipase C/P1 nuclease"/>
    <property type="match status" value="1"/>
</dbReference>
<keyword evidence="10" id="KW-1185">Reference proteome</keyword>